<dbReference type="PANTHER" id="PTHR33048">
    <property type="entry name" value="PTH11-LIKE INTEGRAL MEMBRANE PROTEIN (AFU_ORTHOLOGUE AFUA_5G11245)"/>
    <property type="match status" value="1"/>
</dbReference>
<dbReference type="RefSeq" id="XP_002543097.1">
    <property type="nucleotide sequence ID" value="XM_002543051.1"/>
</dbReference>
<accession>C4JGV1</accession>
<dbReference type="EMBL" id="CH476615">
    <property type="protein sequence ID" value="EEP77764.1"/>
    <property type="molecule type" value="Genomic_DNA"/>
</dbReference>
<feature type="transmembrane region" description="Helical" evidence="7">
    <location>
        <begin position="104"/>
        <end position="127"/>
    </location>
</feature>
<dbReference type="OrthoDB" id="444631at2759"/>
<feature type="compositionally biased region" description="Polar residues" evidence="6">
    <location>
        <begin position="346"/>
        <end position="356"/>
    </location>
</feature>
<reference evidence="10" key="1">
    <citation type="journal article" date="2009" name="Genome Res.">
        <title>Comparative genomic analyses of the human fungal pathogens Coccidioides and their relatives.</title>
        <authorList>
            <person name="Sharpton T.J."/>
            <person name="Stajich J.E."/>
            <person name="Rounsley S.D."/>
            <person name="Gardner M.J."/>
            <person name="Wortman J.R."/>
            <person name="Jordar V.S."/>
            <person name="Maiti R."/>
            <person name="Kodira C.D."/>
            <person name="Neafsey D.E."/>
            <person name="Zeng Q."/>
            <person name="Hung C.-Y."/>
            <person name="McMahan C."/>
            <person name="Muszewska A."/>
            <person name="Grynberg M."/>
            <person name="Mandel M.A."/>
            <person name="Kellner E.M."/>
            <person name="Barker B.M."/>
            <person name="Galgiani J.N."/>
            <person name="Orbach M.J."/>
            <person name="Kirkland T.N."/>
            <person name="Cole G.T."/>
            <person name="Henn M.R."/>
            <person name="Birren B.W."/>
            <person name="Taylor J.W."/>
        </authorList>
    </citation>
    <scope>NUCLEOTIDE SEQUENCE [LARGE SCALE GENOMIC DNA]</scope>
    <source>
        <strain evidence="10">UAMH 1704</strain>
    </source>
</reference>
<feature type="transmembrane region" description="Helical" evidence="7">
    <location>
        <begin position="139"/>
        <end position="162"/>
    </location>
</feature>
<keyword evidence="2 7" id="KW-0812">Transmembrane</keyword>
<gene>
    <name evidence="9" type="ORF">UREG_02613</name>
</gene>
<dbReference type="VEuPathDB" id="FungiDB:UREG_02613"/>
<dbReference type="PANTHER" id="PTHR33048:SF146">
    <property type="entry name" value="INTEGRAL MEMBRANE PROTEIN"/>
    <property type="match status" value="1"/>
</dbReference>
<protein>
    <recommendedName>
        <fullName evidence="8">Rhodopsin domain-containing protein</fullName>
    </recommendedName>
</protein>
<dbReference type="GeneID" id="8441985"/>
<evidence type="ECO:0000313" key="10">
    <source>
        <dbReference type="Proteomes" id="UP000002058"/>
    </source>
</evidence>
<keyword evidence="10" id="KW-1185">Reference proteome</keyword>
<feature type="region of interest" description="Disordered" evidence="6">
    <location>
        <begin position="304"/>
        <end position="401"/>
    </location>
</feature>
<name>C4JGV1_UNCRE</name>
<keyword evidence="4 7" id="KW-0472">Membrane</keyword>
<sequence length="638" mass="72226">MVDPKQHVEPSQQVFIAEHDLYAVVVALTVVGSVFLIPTAYLRWRHNRLKELEVIFIVLGYALFLTFEIMLLHIQPLVYRVGRVVLGNAPPYPTMAQDRQKTTVLTITGTIVFFSTLWSIKLSLLLFFRQLMKGLPAQLFWWTVVLAYTIITYLFCFLSTIMACGGPARISGIHKKYCQSPTDNLTRNISLLGAFASDLSTDILTLATKGERVAYPVTVVMILPLRLIWNLRISRQRKFAASAMFSVGILCMITAILRLVQINSTTGITSPNIQWIALWGTVEATTAIIVGCLPTFRFLRKTSRATDHDPTKGTGESASRRPVSNAPTIPLKSYTSRSNPRHGTMEISSSMESLTPRSGWRAPNYTDARGPDSSRVLSSTPADSDSDSVVSSRPGSPTPKYTPAELAEIFLDFYTSLTTLHYNPADLKIAPSEGWPNFTPEICGDWKSDHAIEVLRRLPYFNSRAAIHYKSELIDYTSLDPVHFTQPDYREEGMEWWSTEGEADPIHIFCIAEGHESFGRTLFLDTMAGEITEHRVRSDQLDPVDVRTFFNDLKEKHRSLTLIPLDGRETIEADEVDERTDEISEDEVGAQTETWATDLDIQYLRQLYRQYGWPDAFRREEAHHAINEQMNLLMGDRW</sequence>
<evidence type="ECO:0000256" key="7">
    <source>
        <dbReference type="SAM" id="Phobius"/>
    </source>
</evidence>
<feature type="transmembrane region" description="Helical" evidence="7">
    <location>
        <begin position="213"/>
        <end position="229"/>
    </location>
</feature>
<feature type="transmembrane region" description="Helical" evidence="7">
    <location>
        <begin position="21"/>
        <end position="42"/>
    </location>
</feature>
<feature type="compositionally biased region" description="Low complexity" evidence="6">
    <location>
        <begin position="378"/>
        <end position="395"/>
    </location>
</feature>
<evidence type="ECO:0000256" key="1">
    <source>
        <dbReference type="ARBA" id="ARBA00004141"/>
    </source>
</evidence>
<proteinExistence type="inferred from homology"/>
<comment type="subcellular location">
    <subcellularLocation>
        <location evidence="1">Membrane</location>
        <topology evidence="1">Multi-pass membrane protein</topology>
    </subcellularLocation>
</comment>
<dbReference type="InParanoid" id="C4JGV1"/>
<evidence type="ECO:0000256" key="3">
    <source>
        <dbReference type="ARBA" id="ARBA00022989"/>
    </source>
</evidence>
<dbReference type="Pfam" id="PF20684">
    <property type="entry name" value="Fung_rhodopsin"/>
    <property type="match status" value="1"/>
</dbReference>
<feature type="domain" description="Rhodopsin" evidence="8">
    <location>
        <begin position="83"/>
        <end position="299"/>
    </location>
</feature>
<feature type="transmembrane region" description="Helical" evidence="7">
    <location>
        <begin position="241"/>
        <end position="261"/>
    </location>
</feature>
<evidence type="ECO:0000256" key="4">
    <source>
        <dbReference type="ARBA" id="ARBA00023136"/>
    </source>
</evidence>
<organism evidence="9 10">
    <name type="scientific">Uncinocarpus reesii (strain UAMH 1704)</name>
    <dbReference type="NCBI Taxonomy" id="336963"/>
    <lineage>
        <taxon>Eukaryota</taxon>
        <taxon>Fungi</taxon>
        <taxon>Dikarya</taxon>
        <taxon>Ascomycota</taxon>
        <taxon>Pezizomycotina</taxon>
        <taxon>Eurotiomycetes</taxon>
        <taxon>Eurotiomycetidae</taxon>
        <taxon>Onygenales</taxon>
        <taxon>Onygenaceae</taxon>
        <taxon>Uncinocarpus</taxon>
    </lineage>
</organism>
<keyword evidence="3 7" id="KW-1133">Transmembrane helix</keyword>
<evidence type="ECO:0000256" key="6">
    <source>
        <dbReference type="SAM" id="MobiDB-lite"/>
    </source>
</evidence>
<dbReference type="eggNOG" id="ENOG502SPMR">
    <property type="taxonomic scope" value="Eukaryota"/>
</dbReference>
<evidence type="ECO:0000259" key="8">
    <source>
        <dbReference type="Pfam" id="PF20684"/>
    </source>
</evidence>
<comment type="similarity">
    <text evidence="5">Belongs to the SAT4 family.</text>
</comment>
<evidence type="ECO:0000256" key="2">
    <source>
        <dbReference type="ARBA" id="ARBA00022692"/>
    </source>
</evidence>
<evidence type="ECO:0000256" key="5">
    <source>
        <dbReference type="ARBA" id="ARBA00038359"/>
    </source>
</evidence>
<dbReference type="InterPro" id="IPR049326">
    <property type="entry name" value="Rhodopsin_dom_fungi"/>
</dbReference>
<dbReference type="GO" id="GO:0016020">
    <property type="term" value="C:membrane"/>
    <property type="evidence" value="ECO:0007669"/>
    <property type="project" value="UniProtKB-SubCell"/>
</dbReference>
<dbReference type="HOGENOM" id="CLU_429061_0_0_1"/>
<dbReference type="KEGG" id="ure:UREG_02613"/>
<dbReference type="AlphaFoldDB" id="C4JGV1"/>
<dbReference type="Proteomes" id="UP000002058">
    <property type="component" value="Unassembled WGS sequence"/>
</dbReference>
<evidence type="ECO:0000313" key="9">
    <source>
        <dbReference type="EMBL" id="EEP77764.1"/>
    </source>
</evidence>
<dbReference type="InterPro" id="IPR052337">
    <property type="entry name" value="SAT4-like"/>
</dbReference>
<feature type="transmembrane region" description="Helical" evidence="7">
    <location>
        <begin position="273"/>
        <end position="296"/>
    </location>
</feature>
<feature type="transmembrane region" description="Helical" evidence="7">
    <location>
        <begin position="54"/>
        <end position="74"/>
    </location>
</feature>